<dbReference type="FunFam" id="1.10.630.10:FF:000018">
    <property type="entry name" value="Cytochrome P450 monooxygenase"/>
    <property type="match status" value="1"/>
</dbReference>
<dbReference type="GO" id="GO:0005506">
    <property type="term" value="F:iron ion binding"/>
    <property type="evidence" value="ECO:0007669"/>
    <property type="project" value="InterPro"/>
</dbReference>
<dbReference type="InterPro" id="IPR017972">
    <property type="entry name" value="Cyt_P450_CS"/>
</dbReference>
<protein>
    <submittedName>
        <fullName evidence="9">Cytochrome P450</fullName>
    </submittedName>
</protein>
<comment type="similarity">
    <text evidence="1 7">Belongs to the cytochrome P450 family.</text>
</comment>
<evidence type="ECO:0000256" key="6">
    <source>
        <dbReference type="ARBA" id="ARBA00023033"/>
    </source>
</evidence>
<dbReference type="AlphaFoldDB" id="A0A401WEW5"/>
<dbReference type="Proteomes" id="UP000286746">
    <property type="component" value="Unassembled WGS sequence"/>
</dbReference>
<dbReference type="InterPro" id="IPR001128">
    <property type="entry name" value="Cyt_P450"/>
</dbReference>
<keyword evidence="4 7" id="KW-0560">Oxidoreductase</keyword>
<sequence length="397" mass="44194">MDTHPEPIDYPFSEPSGLTVDPEYEQCRSRPGLTWVRPPYGDNAWLVTRYADIRFVLRDRRFVRTPPPGSDEARLTPLPLRDSILNTDPPQQPRLRKALAQGLMFNAEHVRDLEELAQREARRLLARCTAQPPPADLAAAYTKPLTVAILCPLIGIPEEDLAVFLDWFEGFAGTGLPADVVAERIEEISGYTARLVADRRERPRDDLVSRLVARLGQDDGLSMEELGELVNDILLAVDNVTTQLTNACYVLLSSPGHFRELTADPELLPRAADELLRYAPFPSHVTFARYATENVEVGGTLVRAGEQVLPALPAGNHDPRMFADPERLDFHRGGNPHLSFGHGTHHCMGPPLVRMLVKVAVAALLDHPGLRPAAASEELPWRADLIIRRIESLPVTW</sequence>
<dbReference type="GO" id="GO:0020037">
    <property type="term" value="F:heme binding"/>
    <property type="evidence" value="ECO:0007669"/>
    <property type="project" value="InterPro"/>
</dbReference>
<evidence type="ECO:0000256" key="1">
    <source>
        <dbReference type="ARBA" id="ARBA00010617"/>
    </source>
</evidence>
<dbReference type="InterPro" id="IPR036396">
    <property type="entry name" value="Cyt_P450_sf"/>
</dbReference>
<evidence type="ECO:0000256" key="4">
    <source>
        <dbReference type="ARBA" id="ARBA00023002"/>
    </source>
</evidence>
<dbReference type="GO" id="GO:0016705">
    <property type="term" value="F:oxidoreductase activity, acting on paired donors, with incorporation or reduction of molecular oxygen"/>
    <property type="evidence" value="ECO:0007669"/>
    <property type="project" value="InterPro"/>
</dbReference>
<dbReference type="InterPro" id="IPR002397">
    <property type="entry name" value="Cyt_P450_B"/>
</dbReference>
<dbReference type="Gene3D" id="1.10.630.10">
    <property type="entry name" value="Cytochrome P450"/>
    <property type="match status" value="1"/>
</dbReference>
<evidence type="ECO:0000256" key="8">
    <source>
        <dbReference type="SAM" id="MobiDB-lite"/>
    </source>
</evidence>
<keyword evidence="6 7" id="KW-0503">Monooxygenase</keyword>
<proteinExistence type="inferred from homology"/>
<reference evidence="9 10" key="1">
    <citation type="submission" date="2018-11" db="EMBL/GenBank/DDBJ databases">
        <title>Whole genome sequence of Streptomyces paromomycinus NBRC 15454(T).</title>
        <authorList>
            <person name="Komaki H."/>
            <person name="Tamura T."/>
        </authorList>
    </citation>
    <scope>NUCLEOTIDE SEQUENCE [LARGE SCALE GENOMIC DNA]</scope>
    <source>
        <strain evidence="9 10">NBRC 15454</strain>
    </source>
</reference>
<gene>
    <name evidence="9" type="ORF">GKJPGBOP_07689</name>
</gene>
<evidence type="ECO:0000313" key="10">
    <source>
        <dbReference type="Proteomes" id="UP000286746"/>
    </source>
</evidence>
<dbReference type="PANTHER" id="PTHR46696">
    <property type="entry name" value="P450, PUTATIVE (EUROFUNG)-RELATED"/>
    <property type="match status" value="1"/>
</dbReference>
<dbReference type="GO" id="GO:0004497">
    <property type="term" value="F:monooxygenase activity"/>
    <property type="evidence" value="ECO:0007669"/>
    <property type="project" value="UniProtKB-KW"/>
</dbReference>
<keyword evidence="2 7" id="KW-0349">Heme</keyword>
<dbReference type="PANTHER" id="PTHR46696:SF1">
    <property type="entry name" value="CYTOCHROME P450 YJIB-RELATED"/>
    <property type="match status" value="1"/>
</dbReference>
<feature type="region of interest" description="Disordered" evidence="8">
    <location>
        <begin position="1"/>
        <end position="23"/>
    </location>
</feature>
<keyword evidence="10" id="KW-1185">Reference proteome</keyword>
<dbReference type="Pfam" id="PF00067">
    <property type="entry name" value="p450"/>
    <property type="match status" value="1"/>
</dbReference>
<organism evidence="9 10">
    <name type="scientific">Streptomyces paromomycinus</name>
    <name type="common">Streptomyces rimosus subsp. paromomycinus</name>
    <dbReference type="NCBI Taxonomy" id="92743"/>
    <lineage>
        <taxon>Bacteria</taxon>
        <taxon>Bacillati</taxon>
        <taxon>Actinomycetota</taxon>
        <taxon>Actinomycetes</taxon>
        <taxon>Kitasatosporales</taxon>
        <taxon>Streptomycetaceae</taxon>
        <taxon>Streptomyces</taxon>
    </lineage>
</organism>
<name>A0A401WEW5_STREY</name>
<dbReference type="PROSITE" id="PS00086">
    <property type="entry name" value="CYTOCHROME_P450"/>
    <property type="match status" value="1"/>
</dbReference>
<evidence type="ECO:0000256" key="3">
    <source>
        <dbReference type="ARBA" id="ARBA00022723"/>
    </source>
</evidence>
<evidence type="ECO:0000256" key="2">
    <source>
        <dbReference type="ARBA" id="ARBA00022617"/>
    </source>
</evidence>
<evidence type="ECO:0000256" key="7">
    <source>
        <dbReference type="RuleBase" id="RU000461"/>
    </source>
</evidence>
<keyword evidence="3 7" id="KW-0479">Metal-binding</keyword>
<keyword evidence="5 7" id="KW-0408">Iron</keyword>
<dbReference type="SUPFAM" id="SSF48264">
    <property type="entry name" value="Cytochrome P450"/>
    <property type="match status" value="1"/>
</dbReference>
<accession>A0A401WEW5</accession>
<comment type="caution">
    <text evidence="9">The sequence shown here is derived from an EMBL/GenBank/DDBJ whole genome shotgun (WGS) entry which is preliminary data.</text>
</comment>
<evidence type="ECO:0000313" key="9">
    <source>
        <dbReference type="EMBL" id="GCD47895.1"/>
    </source>
</evidence>
<dbReference type="RefSeq" id="WP_125057911.1">
    <property type="nucleotide sequence ID" value="NZ_BHZD01000001.1"/>
</dbReference>
<dbReference type="PRINTS" id="PR00359">
    <property type="entry name" value="BP450"/>
</dbReference>
<dbReference type="EMBL" id="BHZD01000001">
    <property type="protein sequence ID" value="GCD47895.1"/>
    <property type="molecule type" value="Genomic_DNA"/>
</dbReference>
<evidence type="ECO:0000256" key="5">
    <source>
        <dbReference type="ARBA" id="ARBA00023004"/>
    </source>
</evidence>
<dbReference type="CDD" id="cd11031">
    <property type="entry name" value="Cyp158A-like"/>
    <property type="match status" value="1"/>
</dbReference>